<dbReference type="GO" id="GO:0000455">
    <property type="term" value="P:enzyme-directed rRNA pseudouridine synthesis"/>
    <property type="evidence" value="ECO:0007669"/>
    <property type="project" value="TreeGrafter"/>
</dbReference>
<dbReference type="OrthoDB" id="418349at2759"/>
<dbReference type="AlphaFoldDB" id="A0A1E7FPF0"/>
<evidence type="ECO:0000256" key="3">
    <source>
        <dbReference type="SAM" id="SignalP"/>
    </source>
</evidence>
<reference evidence="5 6" key="1">
    <citation type="submission" date="2016-09" db="EMBL/GenBank/DDBJ databases">
        <title>Extensive genetic diversity and differential bi-allelic expression allows diatom success in the polar Southern Ocean.</title>
        <authorList>
            <consortium name="DOE Joint Genome Institute"/>
            <person name="Mock T."/>
            <person name="Otillar R.P."/>
            <person name="Strauss J."/>
            <person name="Dupont C."/>
            <person name="Frickenhaus S."/>
            <person name="Maumus F."/>
            <person name="Mcmullan M."/>
            <person name="Sanges R."/>
            <person name="Schmutz J."/>
            <person name="Toseland A."/>
            <person name="Valas R."/>
            <person name="Veluchamy A."/>
            <person name="Ward B.J."/>
            <person name="Allen A."/>
            <person name="Barry K."/>
            <person name="Falciatore A."/>
            <person name="Ferrante M."/>
            <person name="Fortunato A.E."/>
            <person name="Gloeckner G."/>
            <person name="Gruber A."/>
            <person name="Hipkin R."/>
            <person name="Janech M."/>
            <person name="Kroth P."/>
            <person name="Leese F."/>
            <person name="Lindquist E."/>
            <person name="Lyon B.R."/>
            <person name="Martin J."/>
            <person name="Mayer C."/>
            <person name="Parker M."/>
            <person name="Quesneville H."/>
            <person name="Raymond J."/>
            <person name="Uhlig C."/>
            <person name="Valentin K.U."/>
            <person name="Worden A.Z."/>
            <person name="Armbrust E.V."/>
            <person name="Bowler C."/>
            <person name="Green B."/>
            <person name="Moulton V."/>
            <person name="Van Oosterhout C."/>
            <person name="Grigoriev I."/>
        </authorList>
    </citation>
    <scope>NUCLEOTIDE SEQUENCE [LARGE SCALE GENOMIC DNA]</scope>
    <source>
        <strain evidence="5 6">CCMP1102</strain>
    </source>
</reference>
<dbReference type="PANTHER" id="PTHR21600">
    <property type="entry name" value="MITOCHONDRIAL RNA PSEUDOURIDINE SYNTHASE"/>
    <property type="match status" value="1"/>
</dbReference>
<dbReference type="Pfam" id="PF00849">
    <property type="entry name" value="PseudoU_synth_2"/>
    <property type="match status" value="1"/>
</dbReference>
<evidence type="ECO:0000259" key="4">
    <source>
        <dbReference type="Pfam" id="PF00849"/>
    </source>
</evidence>
<evidence type="ECO:0000256" key="1">
    <source>
        <dbReference type="ARBA" id="ARBA00010876"/>
    </source>
</evidence>
<keyword evidence="6" id="KW-1185">Reference proteome</keyword>
<dbReference type="InterPro" id="IPR020103">
    <property type="entry name" value="PsdUridine_synth_cat_dom_sf"/>
</dbReference>
<dbReference type="PROSITE" id="PS01129">
    <property type="entry name" value="PSI_RLU"/>
    <property type="match status" value="1"/>
</dbReference>
<dbReference type="InterPro" id="IPR006224">
    <property type="entry name" value="PsdUridine_synth_RluA-like_CS"/>
</dbReference>
<feature type="region of interest" description="Disordered" evidence="2">
    <location>
        <begin position="467"/>
        <end position="489"/>
    </location>
</feature>
<organism evidence="5 6">
    <name type="scientific">Fragilariopsis cylindrus CCMP1102</name>
    <dbReference type="NCBI Taxonomy" id="635003"/>
    <lineage>
        <taxon>Eukaryota</taxon>
        <taxon>Sar</taxon>
        <taxon>Stramenopiles</taxon>
        <taxon>Ochrophyta</taxon>
        <taxon>Bacillariophyta</taxon>
        <taxon>Bacillariophyceae</taxon>
        <taxon>Bacillariophycidae</taxon>
        <taxon>Bacillariales</taxon>
        <taxon>Bacillariaceae</taxon>
        <taxon>Fragilariopsis</taxon>
    </lineage>
</organism>
<dbReference type="PANTHER" id="PTHR21600:SF87">
    <property type="entry name" value="RNA PSEUDOURIDYLATE SYNTHASE DOMAIN-CONTAINING PROTEIN 1"/>
    <property type="match status" value="1"/>
</dbReference>
<keyword evidence="3" id="KW-0732">Signal</keyword>
<dbReference type="InterPro" id="IPR050188">
    <property type="entry name" value="RluA_PseudoU_synthase"/>
</dbReference>
<sequence>MTKLSVVLFLIFVAILQMAVNNINNPAHHKNVFASSLSPPQRYQNLIVSVADHQRDSNADTTRLLSYGFKVVDRCPVQTIIAAHGVDRNNNNNDNKKENGTECCSLNLFDAMLQWNPNGVFPSKSQVKRSLEYGKVLLFNATTCTTDVSSIEDGLIESTALHEKNKEHMEDICVSLEDLQPHIGSITSALEPHTIFILVEPIPSLDRYPLSATKYMFPPIYTIGLVPIVYEDDHLAVVNKPENMTTIGETSGSSGIRDARNNDLQSALGFLLRPSPLDPAYHPRPVHRLDRRTSGLVLIAKTQNSMRTLSRAFATRVVSKTYSALVFERCRELSTRLGGGAAEDGASSSNKTKEWLVVDYPIESREAITEIRRVTAPTSFSPSSLLSEEKLSIDRIDEDKDNCYETFSLVEVQPKTGRTHQIRRHLSYCLGMPIVGDSKYDGGARHLRTNGMYLCCHSLIFPHTHPMTSKDNANTNDNTNSTHNDGQQSPDAAVKWININSDDDDPTSIHGASKIIGSHLSICIPLPNKFKQWTN</sequence>
<evidence type="ECO:0000313" key="6">
    <source>
        <dbReference type="Proteomes" id="UP000095751"/>
    </source>
</evidence>
<dbReference type="InParanoid" id="A0A1E7FPF0"/>
<dbReference type="CDD" id="cd02869">
    <property type="entry name" value="PseudoU_synth_RluA_like"/>
    <property type="match status" value="1"/>
</dbReference>
<dbReference type="KEGG" id="fcy:FRACYDRAFT_236066"/>
<dbReference type="Proteomes" id="UP000095751">
    <property type="component" value="Unassembled WGS sequence"/>
</dbReference>
<dbReference type="GO" id="GO:0009982">
    <property type="term" value="F:pseudouridine synthase activity"/>
    <property type="evidence" value="ECO:0007669"/>
    <property type="project" value="InterPro"/>
</dbReference>
<feature type="compositionally biased region" description="Low complexity" evidence="2">
    <location>
        <begin position="471"/>
        <end position="485"/>
    </location>
</feature>
<dbReference type="GO" id="GO:0003723">
    <property type="term" value="F:RNA binding"/>
    <property type="evidence" value="ECO:0007669"/>
    <property type="project" value="InterPro"/>
</dbReference>
<dbReference type="InterPro" id="IPR006145">
    <property type="entry name" value="PsdUridine_synth_RsuA/RluA"/>
</dbReference>
<dbReference type="Gene3D" id="3.30.2350.10">
    <property type="entry name" value="Pseudouridine synthase"/>
    <property type="match status" value="1"/>
</dbReference>
<dbReference type="SUPFAM" id="SSF55120">
    <property type="entry name" value="Pseudouridine synthase"/>
    <property type="match status" value="1"/>
</dbReference>
<dbReference type="EMBL" id="KV784355">
    <property type="protein sequence ID" value="OEU20004.1"/>
    <property type="molecule type" value="Genomic_DNA"/>
</dbReference>
<gene>
    <name evidence="5" type="ORF">FRACYDRAFT_236066</name>
</gene>
<feature type="signal peptide" evidence="3">
    <location>
        <begin position="1"/>
        <end position="21"/>
    </location>
</feature>
<comment type="similarity">
    <text evidence="1">Belongs to the pseudouridine synthase RluA family.</text>
</comment>
<protein>
    <submittedName>
        <fullName evidence="5">Pseudouridine synthase</fullName>
    </submittedName>
</protein>
<evidence type="ECO:0000313" key="5">
    <source>
        <dbReference type="EMBL" id="OEU20004.1"/>
    </source>
</evidence>
<evidence type="ECO:0000256" key="2">
    <source>
        <dbReference type="SAM" id="MobiDB-lite"/>
    </source>
</evidence>
<name>A0A1E7FPF0_9STRA</name>
<feature type="chain" id="PRO_5009193423" evidence="3">
    <location>
        <begin position="22"/>
        <end position="535"/>
    </location>
</feature>
<proteinExistence type="inferred from homology"/>
<feature type="domain" description="Pseudouridine synthase RsuA/RluA-like" evidence="4">
    <location>
        <begin position="234"/>
        <end position="427"/>
    </location>
</feature>
<accession>A0A1E7FPF0</accession>